<organism evidence="1">
    <name type="scientific">Anaerostipes caccae</name>
    <dbReference type="NCBI Taxonomy" id="105841"/>
    <lineage>
        <taxon>Bacteria</taxon>
        <taxon>Bacillati</taxon>
        <taxon>Bacillota</taxon>
        <taxon>Clostridia</taxon>
        <taxon>Lachnospirales</taxon>
        <taxon>Lachnospiraceae</taxon>
        <taxon>Anaerostipes</taxon>
    </lineage>
</organism>
<dbReference type="GO" id="GO:0003677">
    <property type="term" value="F:DNA binding"/>
    <property type="evidence" value="ECO:0007669"/>
    <property type="project" value="InterPro"/>
</dbReference>
<dbReference type="RefSeq" id="WP_006566859.1">
    <property type="nucleotide sequence ID" value="NZ_BAABRZ010000001.1"/>
</dbReference>
<evidence type="ECO:0000313" key="1">
    <source>
        <dbReference type="EMBL" id="VYS99332.1"/>
    </source>
</evidence>
<dbReference type="InterPro" id="IPR007159">
    <property type="entry name" value="SpoVT-AbrB_dom"/>
</dbReference>
<name>A0A6N2T2Q8_9FIRM</name>
<dbReference type="PANTHER" id="PTHR40516:SF1">
    <property type="entry name" value="ANTITOXIN CHPS-RELATED"/>
    <property type="match status" value="1"/>
</dbReference>
<dbReference type="AlphaFoldDB" id="A0A6N2T2Q8"/>
<accession>A0A6N2T2Q8</accession>
<dbReference type="EMBL" id="CACRSQ010000003">
    <property type="protein sequence ID" value="VYS99332.1"/>
    <property type="molecule type" value="Genomic_DNA"/>
</dbReference>
<reference evidence="1" key="1">
    <citation type="submission" date="2019-11" db="EMBL/GenBank/DDBJ databases">
        <authorList>
            <person name="Feng L."/>
        </authorList>
    </citation>
    <scope>NUCLEOTIDE SEQUENCE</scope>
    <source>
        <strain evidence="1">AcaccaeLFYP115</strain>
    </source>
</reference>
<gene>
    <name evidence="1" type="primary">mazE</name>
    <name evidence="1" type="ORF">ACLFYP115_01224</name>
</gene>
<dbReference type="InterPro" id="IPR037914">
    <property type="entry name" value="SpoVT-AbrB_sf"/>
</dbReference>
<dbReference type="InterPro" id="IPR039052">
    <property type="entry name" value="Antitox_PemI-like"/>
</dbReference>
<proteinExistence type="predicted"/>
<dbReference type="PANTHER" id="PTHR40516">
    <property type="entry name" value="ANTITOXIN CHPS-RELATED"/>
    <property type="match status" value="1"/>
</dbReference>
<dbReference type="GO" id="GO:0097351">
    <property type="term" value="F:toxin sequestering activity"/>
    <property type="evidence" value="ECO:0007669"/>
    <property type="project" value="InterPro"/>
</dbReference>
<dbReference type="Gene3D" id="2.10.260.10">
    <property type="match status" value="1"/>
</dbReference>
<dbReference type="SUPFAM" id="SSF89447">
    <property type="entry name" value="AbrB/MazE/MraZ-like"/>
    <property type="match status" value="1"/>
</dbReference>
<protein>
    <submittedName>
        <fullName evidence="1">Antitoxin MazE</fullName>
    </submittedName>
</protein>
<dbReference type="SMART" id="SM00966">
    <property type="entry name" value="SpoVT_AbrB"/>
    <property type="match status" value="1"/>
</dbReference>
<sequence>MQTQVKTWGNSQGTRISKEILQEANIAVDDALDVNVVNGMITLVKPFGHKTLEERAADFNGKLNLDGEYDWGEPVVKEVWNERNITSR</sequence>
<dbReference type="GeneID" id="69471034"/>